<comment type="caution">
    <text evidence="1">The sequence shown here is derived from an EMBL/GenBank/DDBJ whole genome shotgun (WGS) entry which is preliminary data.</text>
</comment>
<dbReference type="EMBL" id="WOFV02000026">
    <property type="protein sequence ID" value="NAS18142.1"/>
    <property type="molecule type" value="Genomic_DNA"/>
</dbReference>
<proteinExistence type="predicted"/>
<accession>A0A6L9ENR4</accession>
<protein>
    <submittedName>
        <fullName evidence="1">Uncharacterized protein</fullName>
    </submittedName>
</protein>
<evidence type="ECO:0000313" key="1">
    <source>
        <dbReference type="EMBL" id="NAS18142.1"/>
    </source>
</evidence>
<evidence type="ECO:0000313" key="2">
    <source>
        <dbReference type="Proteomes" id="UP000474042"/>
    </source>
</evidence>
<gene>
    <name evidence="1" type="ORF">GND98_009715</name>
</gene>
<dbReference type="Proteomes" id="UP000474042">
    <property type="component" value="Unassembled WGS sequence"/>
</dbReference>
<reference evidence="1 2" key="1">
    <citation type="submission" date="2020-01" db="EMBL/GenBank/DDBJ databases">
        <title>Genome sequence of a 1,3-propanediol producer, Clostridium butyricum S3.</title>
        <authorList>
            <person name="Zhou J."/>
        </authorList>
    </citation>
    <scope>NUCLEOTIDE SEQUENCE [LARGE SCALE GENOMIC DNA]</scope>
    <source>
        <strain evidence="1 2">S3</strain>
    </source>
</reference>
<sequence length="139" mass="16428">MIHERYADNLKLVVDANELKLIDETQVLIYFGDKRHNEVTVDLEEEVSKFEELRPYIIFIAKNLCTMDCIAQKYSGDSKFAYMYEVAYICFDVLDIISLRYYGMNENTEFDVVFQYVNGDFILKSFGMVKNIPLNWDKK</sequence>
<dbReference type="AlphaFoldDB" id="A0A6L9ENR4"/>
<name>A0A6L9ENR4_CLOBU</name>
<dbReference type="RefSeq" id="WP_156212088.1">
    <property type="nucleotide sequence ID" value="NZ_JBAMGF010000073.1"/>
</dbReference>
<organism evidence="1 2">
    <name type="scientific">Clostridium butyricum</name>
    <dbReference type="NCBI Taxonomy" id="1492"/>
    <lineage>
        <taxon>Bacteria</taxon>
        <taxon>Bacillati</taxon>
        <taxon>Bacillota</taxon>
        <taxon>Clostridia</taxon>
        <taxon>Eubacteriales</taxon>
        <taxon>Clostridiaceae</taxon>
        <taxon>Clostridium</taxon>
    </lineage>
</organism>